<evidence type="ECO:0000259" key="3">
    <source>
        <dbReference type="Pfam" id="PF13731"/>
    </source>
</evidence>
<gene>
    <name evidence="4" type="ORF">DY78_GL001878</name>
</gene>
<reference evidence="4 5" key="1">
    <citation type="journal article" date="2015" name="Genome Announc.">
        <title>Expanding the biotechnology potential of lactobacilli through comparative genomics of 213 strains and associated genera.</title>
        <authorList>
            <person name="Sun Z."/>
            <person name="Harris H.M."/>
            <person name="McCann A."/>
            <person name="Guo C."/>
            <person name="Argimon S."/>
            <person name="Zhang W."/>
            <person name="Yang X."/>
            <person name="Jeffery I.B."/>
            <person name="Cooney J.C."/>
            <person name="Kagawa T.F."/>
            <person name="Liu W."/>
            <person name="Song Y."/>
            <person name="Salvetti E."/>
            <person name="Wrobel A."/>
            <person name="Rasinkangas P."/>
            <person name="Parkhill J."/>
            <person name="Rea M.C."/>
            <person name="O'Sullivan O."/>
            <person name="Ritari J."/>
            <person name="Douillard F.P."/>
            <person name="Paul Ross R."/>
            <person name="Yang R."/>
            <person name="Briner A.E."/>
            <person name="Felis G.E."/>
            <person name="de Vos W.M."/>
            <person name="Barrangou R."/>
            <person name="Klaenhammer T.R."/>
            <person name="Caufield P.W."/>
            <person name="Cui Y."/>
            <person name="Zhang H."/>
            <person name="O'Toole P.W."/>
        </authorList>
    </citation>
    <scope>NUCLEOTIDE SEQUENCE [LARGE SCALE GENOMIC DNA]</scope>
    <source>
        <strain evidence="4 5">DSM 21115</strain>
    </source>
</reference>
<feature type="region of interest" description="Disordered" evidence="1">
    <location>
        <begin position="160"/>
        <end position="181"/>
    </location>
</feature>
<dbReference type="Pfam" id="PF13731">
    <property type="entry name" value="WxL"/>
    <property type="match status" value="1"/>
</dbReference>
<evidence type="ECO:0000313" key="4">
    <source>
        <dbReference type="EMBL" id="KRO28889.1"/>
    </source>
</evidence>
<feature type="compositionally biased region" description="Basic and acidic residues" evidence="1">
    <location>
        <begin position="52"/>
        <end position="61"/>
    </location>
</feature>
<dbReference type="EMBL" id="AYGX02000028">
    <property type="protein sequence ID" value="KRO28889.1"/>
    <property type="molecule type" value="Genomic_DNA"/>
</dbReference>
<organism evidence="4 5">
    <name type="scientific">Lactiplantibacillus fabifermentans DSM 21115</name>
    <dbReference type="NCBI Taxonomy" id="1413187"/>
    <lineage>
        <taxon>Bacteria</taxon>
        <taxon>Bacillati</taxon>
        <taxon>Bacillota</taxon>
        <taxon>Bacilli</taxon>
        <taxon>Lactobacillales</taxon>
        <taxon>Lactobacillaceae</taxon>
        <taxon>Lactiplantibacillus</taxon>
    </lineage>
</organism>
<feature type="chain" id="PRO_5006421266" description="WxL domain-containing protein" evidence="2">
    <location>
        <begin position="26"/>
        <end position="281"/>
    </location>
</feature>
<sequence length="281" mass="29689">MKKLISKVALTSGLLLVVTVLPAGAATSSTTQTQKKPDGSTNMVVTLQQNPDRVEPVDPAKPDQPATNIPGNGMDNTKPLSPLQLVFVPSSINFGKYNVDVINPITAHPIDTDDNTTKSAKTTSEMADTPNQTWNHKMVLEVSDARGTRAGWHLTVSGNGLNATTDGNPAAGKSSVSGSNANQAKTLDTIKGAKLKLDTGKITTAKNDVVADRASSIVVDDALSENESTIINAKAGTGYGLTMDEIDRNDVTLTIPANEGRNYVYSTELDWNLSNVPDTND</sequence>
<evidence type="ECO:0000313" key="5">
    <source>
        <dbReference type="Proteomes" id="UP000050920"/>
    </source>
</evidence>
<feature type="domain" description="WxL" evidence="3">
    <location>
        <begin position="38"/>
        <end position="277"/>
    </location>
</feature>
<feature type="compositionally biased region" description="Polar residues" evidence="1">
    <location>
        <begin position="65"/>
        <end position="74"/>
    </location>
</feature>
<proteinExistence type="predicted"/>
<feature type="signal peptide" evidence="2">
    <location>
        <begin position="1"/>
        <end position="25"/>
    </location>
</feature>
<keyword evidence="2" id="KW-0732">Signal</keyword>
<feature type="region of interest" description="Disordered" evidence="1">
    <location>
        <begin position="52"/>
        <end position="74"/>
    </location>
</feature>
<name>A0A0R2NT86_9LACO</name>
<evidence type="ECO:0000256" key="2">
    <source>
        <dbReference type="SAM" id="SignalP"/>
    </source>
</evidence>
<dbReference type="Proteomes" id="UP000050920">
    <property type="component" value="Unassembled WGS sequence"/>
</dbReference>
<dbReference type="AlphaFoldDB" id="A0A0R2NT86"/>
<comment type="caution">
    <text evidence="4">The sequence shown here is derived from an EMBL/GenBank/DDBJ whole genome shotgun (WGS) entry which is preliminary data.</text>
</comment>
<dbReference type="RefSeq" id="WP_024626313.1">
    <property type="nucleotide sequence ID" value="NZ_AYGX02000028.1"/>
</dbReference>
<dbReference type="InterPro" id="IPR027994">
    <property type="entry name" value="WxL_dom"/>
</dbReference>
<accession>A0A0R2NT86</accession>
<evidence type="ECO:0000256" key="1">
    <source>
        <dbReference type="SAM" id="MobiDB-lite"/>
    </source>
</evidence>
<keyword evidence="5" id="KW-1185">Reference proteome</keyword>
<protein>
    <recommendedName>
        <fullName evidence="3">WxL domain-containing protein</fullName>
    </recommendedName>
</protein>